<dbReference type="EMBL" id="JX121280">
    <property type="protein sequence ID" value="AFP58809.1"/>
    <property type="molecule type" value="Genomic_DNA"/>
</dbReference>
<evidence type="ECO:0000313" key="3">
    <source>
        <dbReference type="EMBL" id="AFP58809.1"/>
    </source>
</evidence>
<evidence type="ECO:0000256" key="2">
    <source>
        <dbReference type="SAM" id="SignalP"/>
    </source>
</evidence>
<reference evidence="3" key="1">
    <citation type="submission" date="2012-05" db="EMBL/GenBank/DDBJ databases">
        <title>A Microsynteny Coding for Vitelline Membrane Proteins in Three Lepidopteran Insects.</title>
        <authorList>
            <person name="Xu Y.Sr."/>
            <person name="Xiang Z."/>
            <person name="He N."/>
        </authorList>
    </citation>
    <scope>NUCLEOTIDE SEQUENCE</scope>
</reference>
<dbReference type="AlphaFoldDB" id="J7G1X0"/>
<name>J7G1X0_HELME</name>
<sequence>MFKKISTVLIFAFISCVRCHLLLDASKRLQPVHGLYVKPSTDGTTGDLYVAATEDTGVKSQWLTDQPINFLPTSKQKQTSKIPVSLSSTLIRSSSSNEGTVTTQKKAVVTSPALKYAHGGEGNLPTLYPHAIPSTTKSFEGSNVTPCPSEFPAHAYSPYFYPYMISALANAINALKDLENSEENSPTVVSQPTAQWPHPYAYPYQYIMIDPNAWSNPSNQNAAPSSIPNETSNESS</sequence>
<feature type="chain" id="PRO_5003792262" evidence="2">
    <location>
        <begin position="20"/>
        <end position="236"/>
    </location>
</feature>
<accession>J7G1X0</accession>
<proteinExistence type="predicted"/>
<organism evidence="3">
    <name type="scientific">Heliconius melpomene</name>
    <name type="common">Postman butterfly</name>
    <dbReference type="NCBI Taxonomy" id="34740"/>
    <lineage>
        <taxon>Eukaryota</taxon>
        <taxon>Metazoa</taxon>
        <taxon>Ecdysozoa</taxon>
        <taxon>Arthropoda</taxon>
        <taxon>Hexapoda</taxon>
        <taxon>Insecta</taxon>
        <taxon>Pterygota</taxon>
        <taxon>Neoptera</taxon>
        <taxon>Endopterygota</taxon>
        <taxon>Lepidoptera</taxon>
        <taxon>Glossata</taxon>
        <taxon>Ditrysia</taxon>
        <taxon>Papilionoidea</taxon>
        <taxon>Nymphalidae</taxon>
        <taxon>Heliconiinae</taxon>
        <taxon>Heliconiini</taxon>
        <taxon>Heliconius</taxon>
    </lineage>
</organism>
<gene>
    <name evidence="3" type="primary">VMP25</name>
</gene>
<feature type="signal peptide" evidence="2">
    <location>
        <begin position="1"/>
        <end position="19"/>
    </location>
</feature>
<dbReference type="PROSITE" id="PS51257">
    <property type="entry name" value="PROKAR_LIPOPROTEIN"/>
    <property type="match status" value="1"/>
</dbReference>
<feature type="region of interest" description="Disordered" evidence="1">
    <location>
        <begin position="215"/>
        <end position="236"/>
    </location>
</feature>
<keyword evidence="2" id="KW-0732">Signal</keyword>
<evidence type="ECO:0000256" key="1">
    <source>
        <dbReference type="SAM" id="MobiDB-lite"/>
    </source>
</evidence>
<protein>
    <submittedName>
        <fullName evidence="3">VMP25</fullName>
    </submittedName>
</protein>
<feature type="compositionally biased region" description="Low complexity" evidence="1">
    <location>
        <begin position="215"/>
        <end position="229"/>
    </location>
</feature>